<dbReference type="Proteomes" id="UP000054279">
    <property type="component" value="Unassembled WGS sequence"/>
</dbReference>
<dbReference type="AlphaFoldDB" id="A0A0C9UCN9"/>
<gene>
    <name evidence="1" type="ORF">M422DRAFT_39903</name>
</gene>
<sequence>MTKERFLPSHLIDSPAIIEELRQMPQLIRAASMFDDSVNQGLAAFLFKEGEITDHMCKWMTIDELKPKEDHVTECCIPAGKNIQWKAKRGQISV</sequence>
<protein>
    <submittedName>
        <fullName evidence="1">Uncharacterized protein</fullName>
    </submittedName>
</protein>
<evidence type="ECO:0000313" key="2">
    <source>
        <dbReference type="Proteomes" id="UP000054279"/>
    </source>
</evidence>
<reference evidence="1 2" key="1">
    <citation type="submission" date="2014-06" db="EMBL/GenBank/DDBJ databases">
        <title>Evolutionary Origins and Diversification of the Mycorrhizal Mutualists.</title>
        <authorList>
            <consortium name="DOE Joint Genome Institute"/>
            <consortium name="Mycorrhizal Genomics Consortium"/>
            <person name="Kohler A."/>
            <person name="Kuo A."/>
            <person name="Nagy L.G."/>
            <person name="Floudas D."/>
            <person name="Copeland A."/>
            <person name="Barry K.W."/>
            <person name="Cichocki N."/>
            <person name="Veneault-Fourrey C."/>
            <person name="LaButti K."/>
            <person name="Lindquist E.A."/>
            <person name="Lipzen A."/>
            <person name="Lundell T."/>
            <person name="Morin E."/>
            <person name="Murat C."/>
            <person name="Riley R."/>
            <person name="Ohm R."/>
            <person name="Sun H."/>
            <person name="Tunlid A."/>
            <person name="Henrissat B."/>
            <person name="Grigoriev I.V."/>
            <person name="Hibbett D.S."/>
            <person name="Martin F."/>
        </authorList>
    </citation>
    <scope>NUCLEOTIDE SEQUENCE [LARGE SCALE GENOMIC DNA]</scope>
    <source>
        <strain evidence="1 2">SS14</strain>
    </source>
</reference>
<proteinExistence type="predicted"/>
<accession>A0A0C9UCN9</accession>
<organism evidence="1 2">
    <name type="scientific">Sphaerobolus stellatus (strain SS14)</name>
    <dbReference type="NCBI Taxonomy" id="990650"/>
    <lineage>
        <taxon>Eukaryota</taxon>
        <taxon>Fungi</taxon>
        <taxon>Dikarya</taxon>
        <taxon>Basidiomycota</taxon>
        <taxon>Agaricomycotina</taxon>
        <taxon>Agaricomycetes</taxon>
        <taxon>Phallomycetidae</taxon>
        <taxon>Geastrales</taxon>
        <taxon>Sphaerobolaceae</taxon>
        <taxon>Sphaerobolus</taxon>
    </lineage>
</organism>
<keyword evidence="2" id="KW-1185">Reference proteome</keyword>
<name>A0A0C9UCN9_SPHS4</name>
<dbReference type="HOGENOM" id="CLU_2387599_0_0_1"/>
<evidence type="ECO:0000313" key="1">
    <source>
        <dbReference type="EMBL" id="KIJ22845.1"/>
    </source>
</evidence>
<dbReference type="EMBL" id="KN837913">
    <property type="protein sequence ID" value="KIJ22845.1"/>
    <property type="molecule type" value="Genomic_DNA"/>
</dbReference>